<dbReference type="RefSeq" id="XP_005848672.1">
    <property type="nucleotide sequence ID" value="XM_005848610.1"/>
</dbReference>
<proteinExistence type="predicted"/>
<dbReference type="OrthoDB" id="513597at2759"/>
<dbReference type="Pfam" id="PF02469">
    <property type="entry name" value="Fasciclin"/>
    <property type="match status" value="2"/>
</dbReference>
<sequence>MQDCNQTFLDAIGGGDTWLFRQGLSLAGYEDKLPSPDIGVTILVPNNKAWWNFLWRNGFLFGQLGDLGDKLLSVMTFHIIPSAVTPDKLSGPEGTLPTLYGLLTQQSADLKHWTKFDDGQFLFQGPWDDTVAGVTDDNKIQVCNSWVYIVDEVLKPAYDLDDVLDVEIPDFSFGDNSAPSPSPSPPPPPSTVPTPTPAPGSPAAGSPAPAPSTPAPPACDKTFAQVAGETSGLGLLQTDAYASALPDPSNDFTLFAPTDAAFFDLLSTFNLSITDALSLGDKLTAVLLYHVAPGALTPEELAKQTLLTTGLAVKTKDAGYTVTVGASGGSTTVSGKYPGNTATVGTNVAVCSSQIYVIDKVLVPAASLDAIPAVSGGLDPASVPAASVPAPLPSPAVEAATPAAAPVAEEPEVPAVTEVQGVALATGYLQGCTVRLSSVGGGPQTATTDADGQFSFQCEGDCTGKVVALPAAGQPTTCLDSLTQLPPPFDIQAPVSALPEGISLSALSPLTTVIAAANAQTAAPAPEAAPPTNRKLLAGRSALAAAQAAALQQRAQRRRVLAAGFDFGIASEEASGSSNVSTSYGDPLAASLAGDQAAYDLLAKNQELVCTGGIGGSLLAALAGGGSTTAAAGAGAVFDQLAGDLLAGSAFDLTDNSTVQQLFAEALADLAPDAGPPAGVDVDAVTAAAAETTTLLNSLLQQAVTAAQQSQLAEAGKMVQVLARLAKVCQADVAPAAAQLGAGQLSVDGWRQQFSLQAITDLTINETLG</sequence>
<feature type="region of interest" description="Disordered" evidence="1">
    <location>
        <begin position="171"/>
        <end position="220"/>
    </location>
</feature>
<dbReference type="AlphaFoldDB" id="E1ZC88"/>
<dbReference type="EMBL" id="GL433841">
    <property type="protein sequence ID" value="EFN56570.1"/>
    <property type="molecule type" value="Genomic_DNA"/>
</dbReference>
<reference evidence="3 4" key="1">
    <citation type="journal article" date="2010" name="Plant Cell">
        <title>The Chlorella variabilis NC64A genome reveals adaptation to photosymbiosis, coevolution with viruses, and cryptic sex.</title>
        <authorList>
            <person name="Blanc G."/>
            <person name="Duncan G."/>
            <person name="Agarkova I."/>
            <person name="Borodovsky M."/>
            <person name="Gurnon J."/>
            <person name="Kuo A."/>
            <person name="Lindquist E."/>
            <person name="Lucas S."/>
            <person name="Pangilinan J."/>
            <person name="Polle J."/>
            <person name="Salamov A."/>
            <person name="Terry A."/>
            <person name="Yamada T."/>
            <person name="Dunigan D.D."/>
            <person name="Grigoriev I.V."/>
            <person name="Claverie J.M."/>
            <person name="Van Etten J.L."/>
        </authorList>
    </citation>
    <scope>NUCLEOTIDE SEQUENCE [LARGE SCALE GENOMIC DNA]</scope>
    <source>
        <strain evidence="3 4">NC64A</strain>
    </source>
</reference>
<dbReference type="KEGG" id="cvr:CHLNCDRAFT_144241"/>
<feature type="domain" description="FAS1" evidence="2">
    <location>
        <begin position="1"/>
        <end position="154"/>
    </location>
</feature>
<accession>E1ZC88</accession>
<name>E1ZC88_CHLVA</name>
<dbReference type="Proteomes" id="UP000008141">
    <property type="component" value="Unassembled WGS sequence"/>
</dbReference>
<evidence type="ECO:0000313" key="3">
    <source>
        <dbReference type="EMBL" id="EFN56570.1"/>
    </source>
</evidence>
<gene>
    <name evidence="3" type="ORF">CHLNCDRAFT_144241</name>
</gene>
<feature type="compositionally biased region" description="Pro residues" evidence="1">
    <location>
        <begin position="180"/>
        <end position="200"/>
    </location>
</feature>
<feature type="domain" description="FAS1" evidence="2">
    <location>
        <begin position="216"/>
        <end position="362"/>
    </location>
</feature>
<evidence type="ECO:0000259" key="2">
    <source>
        <dbReference type="PROSITE" id="PS50213"/>
    </source>
</evidence>
<dbReference type="SMART" id="SM00554">
    <property type="entry name" value="FAS1"/>
    <property type="match status" value="2"/>
</dbReference>
<dbReference type="PROSITE" id="PS50213">
    <property type="entry name" value="FAS1"/>
    <property type="match status" value="2"/>
</dbReference>
<feature type="compositionally biased region" description="Pro residues" evidence="1">
    <location>
        <begin position="208"/>
        <end position="217"/>
    </location>
</feature>
<keyword evidence="4" id="KW-1185">Reference proteome</keyword>
<protein>
    <recommendedName>
        <fullName evidence="2">FAS1 domain-containing protein</fullName>
    </recommendedName>
</protein>
<dbReference type="GeneID" id="17356023"/>
<dbReference type="PANTHER" id="PTHR10900">
    <property type="entry name" value="PERIOSTIN-RELATED"/>
    <property type="match status" value="1"/>
</dbReference>
<dbReference type="SUPFAM" id="SSF82153">
    <property type="entry name" value="FAS1 domain"/>
    <property type="match status" value="2"/>
</dbReference>
<dbReference type="PANTHER" id="PTHR10900:SF77">
    <property type="entry name" value="FI19380P1"/>
    <property type="match status" value="1"/>
</dbReference>
<dbReference type="InterPro" id="IPR050904">
    <property type="entry name" value="Adhesion/Biosynth-related"/>
</dbReference>
<dbReference type="InterPro" id="IPR036378">
    <property type="entry name" value="FAS1_dom_sf"/>
</dbReference>
<dbReference type="Gene3D" id="2.30.180.10">
    <property type="entry name" value="FAS1 domain"/>
    <property type="match status" value="2"/>
</dbReference>
<dbReference type="InParanoid" id="E1ZC88"/>
<evidence type="ECO:0000313" key="4">
    <source>
        <dbReference type="Proteomes" id="UP000008141"/>
    </source>
</evidence>
<dbReference type="InterPro" id="IPR000782">
    <property type="entry name" value="FAS1_domain"/>
</dbReference>
<organism evidence="4">
    <name type="scientific">Chlorella variabilis</name>
    <name type="common">Green alga</name>
    <dbReference type="NCBI Taxonomy" id="554065"/>
    <lineage>
        <taxon>Eukaryota</taxon>
        <taxon>Viridiplantae</taxon>
        <taxon>Chlorophyta</taxon>
        <taxon>core chlorophytes</taxon>
        <taxon>Trebouxiophyceae</taxon>
        <taxon>Chlorellales</taxon>
        <taxon>Chlorellaceae</taxon>
        <taxon>Chlorella clade</taxon>
        <taxon>Chlorella</taxon>
    </lineage>
</organism>
<evidence type="ECO:0000256" key="1">
    <source>
        <dbReference type="SAM" id="MobiDB-lite"/>
    </source>
</evidence>